<dbReference type="AlphaFoldDB" id="A0A183TKB6"/>
<reference evidence="2" key="1">
    <citation type="submission" date="2016-06" db="UniProtKB">
        <authorList>
            <consortium name="WormBaseParasite"/>
        </authorList>
    </citation>
    <scope>IDENTIFICATION</scope>
</reference>
<evidence type="ECO:0000256" key="1">
    <source>
        <dbReference type="SAM" id="MobiDB-lite"/>
    </source>
</evidence>
<feature type="region of interest" description="Disordered" evidence="1">
    <location>
        <begin position="1"/>
        <end position="22"/>
    </location>
</feature>
<feature type="compositionally biased region" description="Polar residues" evidence="1">
    <location>
        <begin position="11"/>
        <end position="22"/>
    </location>
</feature>
<dbReference type="WBParaSite" id="SSLN_0001756101-mRNA-1">
    <property type="protein sequence ID" value="SSLN_0001756101-mRNA-1"/>
    <property type="gene ID" value="SSLN_0001756101"/>
</dbReference>
<accession>A0A183TKB6</accession>
<feature type="compositionally biased region" description="Basic residues" evidence="1">
    <location>
        <begin position="125"/>
        <end position="144"/>
    </location>
</feature>
<sequence>LSTHIPHANQPGRTSSNSMKQQSHNIILCHTRLKPYDDDHQTTDNNFIDTPPPTITDTILPPPPQYRRWGLGTNLSSLRSHIHLTYRPAQSLANPAHRDWRTRARSTNTQQRSPPPMASLPTRIHASHGHYRSHAHPRKWNPPRRQHLLRTHQDFPYSSHELDY</sequence>
<feature type="region of interest" description="Disordered" evidence="1">
    <location>
        <begin position="93"/>
        <end position="144"/>
    </location>
</feature>
<protein>
    <submittedName>
        <fullName evidence="2">Ovule protein</fullName>
    </submittedName>
</protein>
<organism evidence="2">
    <name type="scientific">Schistocephalus solidus</name>
    <name type="common">Tapeworm</name>
    <dbReference type="NCBI Taxonomy" id="70667"/>
    <lineage>
        <taxon>Eukaryota</taxon>
        <taxon>Metazoa</taxon>
        <taxon>Spiralia</taxon>
        <taxon>Lophotrochozoa</taxon>
        <taxon>Platyhelminthes</taxon>
        <taxon>Cestoda</taxon>
        <taxon>Eucestoda</taxon>
        <taxon>Diphyllobothriidea</taxon>
        <taxon>Diphyllobothriidae</taxon>
        <taxon>Schistocephalus</taxon>
    </lineage>
</organism>
<evidence type="ECO:0000313" key="2">
    <source>
        <dbReference type="WBParaSite" id="SSLN_0001756101-mRNA-1"/>
    </source>
</evidence>
<proteinExistence type="predicted"/>
<name>A0A183TKB6_SCHSO</name>